<evidence type="ECO:0000313" key="1">
    <source>
        <dbReference type="EMBL" id="KAF8904118.1"/>
    </source>
</evidence>
<organism evidence="1 2">
    <name type="scientific">Gymnopilus junonius</name>
    <name type="common">Spectacular rustgill mushroom</name>
    <name type="synonym">Gymnopilus spectabilis subsp. junonius</name>
    <dbReference type="NCBI Taxonomy" id="109634"/>
    <lineage>
        <taxon>Eukaryota</taxon>
        <taxon>Fungi</taxon>
        <taxon>Dikarya</taxon>
        <taxon>Basidiomycota</taxon>
        <taxon>Agaricomycotina</taxon>
        <taxon>Agaricomycetes</taxon>
        <taxon>Agaricomycetidae</taxon>
        <taxon>Agaricales</taxon>
        <taxon>Agaricineae</taxon>
        <taxon>Hymenogastraceae</taxon>
        <taxon>Gymnopilus</taxon>
    </lineage>
</organism>
<comment type="caution">
    <text evidence="1">The sequence shown here is derived from an EMBL/GenBank/DDBJ whole genome shotgun (WGS) entry which is preliminary data.</text>
</comment>
<dbReference type="EMBL" id="JADNYJ010000027">
    <property type="protein sequence ID" value="KAF8904118.1"/>
    <property type="molecule type" value="Genomic_DNA"/>
</dbReference>
<accession>A0A9P5TQR8</accession>
<dbReference type="Proteomes" id="UP000724874">
    <property type="component" value="Unassembled WGS sequence"/>
</dbReference>
<evidence type="ECO:0000313" key="2">
    <source>
        <dbReference type="Proteomes" id="UP000724874"/>
    </source>
</evidence>
<sequence length="63" mass="7189">MYLVMEYINTPSFHAWISEPNLSAEEHTRRADVAVDAISNTVEALLRCPLPEGNGRRQWTYPA</sequence>
<name>A0A9P5TQR8_GYMJU</name>
<proteinExistence type="predicted"/>
<dbReference type="AlphaFoldDB" id="A0A9P5TQR8"/>
<dbReference type="OrthoDB" id="3250044at2759"/>
<protein>
    <submittedName>
        <fullName evidence="1">Uncharacterized protein</fullName>
    </submittedName>
</protein>
<keyword evidence="2" id="KW-1185">Reference proteome</keyword>
<reference evidence="1" key="1">
    <citation type="submission" date="2020-11" db="EMBL/GenBank/DDBJ databases">
        <authorList>
            <consortium name="DOE Joint Genome Institute"/>
            <person name="Ahrendt S."/>
            <person name="Riley R."/>
            <person name="Andreopoulos W."/>
            <person name="LaButti K."/>
            <person name="Pangilinan J."/>
            <person name="Ruiz-duenas F.J."/>
            <person name="Barrasa J.M."/>
            <person name="Sanchez-Garcia M."/>
            <person name="Camarero S."/>
            <person name="Miyauchi S."/>
            <person name="Serrano A."/>
            <person name="Linde D."/>
            <person name="Babiker R."/>
            <person name="Drula E."/>
            <person name="Ayuso-Fernandez I."/>
            <person name="Pacheco R."/>
            <person name="Padilla G."/>
            <person name="Ferreira P."/>
            <person name="Barriuso J."/>
            <person name="Kellner H."/>
            <person name="Castanera R."/>
            <person name="Alfaro M."/>
            <person name="Ramirez L."/>
            <person name="Pisabarro A.G."/>
            <person name="Kuo A."/>
            <person name="Tritt A."/>
            <person name="Lipzen A."/>
            <person name="He G."/>
            <person name="Yan M."/>
            <person name="Ng V."/>
            <person name="Cullen D."/>
            <person name="Martin F."/>
            <person name="Rosso M.-N."/>
            <person name="Henrissat B."/>
            <person name="Hibbett D."/>
            <person name="Martinez A.T."/>
            <person name="Grigoriev I.V."/>
        </authorList>
    </citation>
    <scope>NUCLEOTIDE SEQUENCE</scope>
    <source>
        <strain evidence="1">AH 44721</strain>
    </source>
</reference>
<gene>
    <name evidence="1" type="ORF">CPB84DRAFT_1773477</name>
</gene>